<feature type="domain" description="Serine hydrolase" evidence="2">
    <location>
        <begin position="5"/>
        <end position="216"/>
    </location>
</feature>
<keyword evidence="1 3" id="KW-0378">Hydrolase</keyword>
<evidence type="ECO:0000313" key="4">
    <source>
        <dbReference type="Proteomes" id="UP000326565"/>
    </source>
</evidence>
<dbReference type="GO" id="GO:0044550">
    <property type="term" value="P:secondary metabolite biosynthetic process"/>
    <property type="evidence" value="ECO:0007669"/>
    <property type="project" value="TreeGrafter"/>
</dbReference>
<accession>A0A5N5WS88</accession>
<dbReference type="InterPro" id="IPR005645">
    <property type="entry name" value="FSH-like_dom"/>
</dbReference>
<keyword evidence="4" id="KW-1185">Reference proteome</keyword>
<sequence>MSKPLPRIACFHGGGSNGSIYHVQCSQLARLLKDDFELVFFDGPFESGPGPGILPAFRENKPYRSWFKKDEKGSDLNDGSGYDITGRDGVERVWGLMEAAGPGGEWVAAMGFSQGSRVAGGLLLDQQRRMASGEPGNYPNLKFGVCCMGGGAPMVSEIGHRTADPESTEVIQIPTLHVHGLKDMFLWLGQHQYATYYDSRTARLYEVDYHHAMPWVKHECERLADLIREIYKDSNQK</sequence>
<dbReference type="InterPro" id="IPR029058">
    <property type="entry name" value="AB_hydrolase_fold"/>
</dbReference>
<gene>
    <name evidence="3" type="ORF">BDV29DRAFT_159547</name>
</gene>
<protein>
    <submittedName>
        <fullName evidence="3">Serine hydrolase FSH</fullName>
    </submittedName>
</protein>
<evidence type="ECO:0000313" key="3">
    <source>
        <dbReference type="EMBL" id="KAB8071386.1"/>
    </source>
</evidence>
<name>A0A5N5WS88_9EURO</name>
<dbReference type="PANTHER" id="PTHR48070">
    <property type="entry name" value="ESTERASE OVCA2"/>
    <property type="match status" value="1"/>
</dbReference>
<dbReference type="Proteomes" id="UP000326565">
    <property type="component" value="Unassembled WGS sequence"/>
</dbReference>
<dbReference type="InterPro" id="IPR050593">
    <property type="entry name" value="LovG"/>
</dbReference>
<dbReference type="GO" id="GO:0005737">
    <property type="term" value="C:cytoplasm"/>
    <property type="evidence" value="ECO:0007669"/>
    <property type="project" value="TreeGrafter"/>
</dbReference>
<dbReference type="GO" id="GO:0005634">
    <property type="term" value="C:nucleus"/>
    <property type="evidence" value="ECO:0007669"/>
    <property type="project" value="TreeGrafter"/>
</dbReference>
<evidence type="ECO:0000256" key="1">
    <source>
        <dbReference type="ARBA" id="ARBA00022801"/>
    </source>
</evidence>
<dbReference type="PANTHER" id="PTHR48070:SF1">
    <property type="entry name" value="SERINE HYDROLASE FSH DOMAIN-CONTAINING PROTEIN"/>
    <property type="match status" value="1"/>
</dbReference>
<dbReference type="EMBL" id="ML732274">
    <property type="protein sequence ID" value="KAB8071386.1"/>
    <property type="molecule type" value="Genomic_DNA"/>
</dbReference>
<dbReference type="AlphaFoldDB" id="A0A5N5WS88"/>
<reference evidence="3 4" key="1">
    <citation type="submission" date="2019-04" db="EMBL/GenBank/DDBJ databases">
        <title>Friends and foes A comparative genomics study of 23 Aspergillus species from section Flavi.</title>
        <authorList>
            <consortium name="DOE Joint Genome Institute"/>
            <person name="Kjaerbolling I."/>
            <person name="Vesth T."/>
            <person name="Frisvad J.C."/>
            <person name="Nybo J.L."/>
            <person name="Theobald S."/>
            <person name="Kildgaard S."/>
            <person name="Isbrandt T."/>
            <person name="Kuo A."/>
            <person name="Sato A."/>
            <person name="Lyhne E.K."/>
            <person name="Kogle M.E."/>
            <person name="Wiebenga A."/>
            <person name="Kun R.S."/>
            <person name="Lubbers R.J."/>
            <person name="Makela M.R."/>
            <person name="Barry K."/>
            <person name="Chovatia M."/>
            <person name="Clum A."/>
            <person name="Daum C."/>
            <person name="Haridas S."/>
            <person name="He G."/>
            <person name="LaButti K."/>
            <person name="Lipzen A."/>
            <person name="Mondo S."/>
            <person name="Riley R."/>
            <person name="Salamov A."/>
            <person name="Simmons B.A."/>
            <person name="Magnuson J.K."/>
            <person name="Henrissat B."/>
            <person name="Mortensen U.H."/>
            <person name="Larsen T.O."/>
            <person name="Devries R.P."/>
            <person name="Grigoriev I.V."/>
            <person name="Machida M."/>
            <person name="Baker S.E."/>
            <person name="Andersen M.R."/>
        </authorList>
    </citation>
    <scope>NUCLEOTIDE SEQUENCE [LARGE SCALE GENOMIC DNA]</scope>
    <source>
        <strain evidence="3 4">CBS 151.66</strain>
    </source>
</reference>
<dbReference type="SUPFAM" id="SSF53474">
    <property type="entry name" value="alpha/beta-Hydrolases"/>
    <property type="match status" value="1"/>
</dbReference>
<organism evidence="3 4">
    <name type="scientific">Aspergillus leporis</name>
    <dbReference type="NCBI Taxonomy" id="41062"/>
    <lineage>
        <taxon>Eukaryota</taxon>
        <taxon>Fungi</taxon>
        <taxon>Dikarya</taxon>
        <taxon>Ascomycota</taxon>
        <taxon>Pezizomycotina</taxon>
        <taxon>Eurotiomycetes</taxon>
        <taxon>Eurotiomycetidae</taxon>
        <taxon>Eurotiales</taxon>
        <taxon>Aspergillaceae</taxon>
        <taxon>Aspergillus</taxon>
        <taxon>Aspergillus subgen. Circumdati</taxon>
    </lineage>
</organism>
<proteinExistence type="predicted"/>
<evidence type="ECO:0000259" key="2">
    <source>
        <dbReference type="Pfam" id="PF03959"/>
    </source>
</evidence>
<dbReference type="Pfam" id="PF03959">
    <property type="entry name" value="FSH1"/>
    <property type="match status" value="1"/>
</dbReference>
<dbReference type="OrthoDB" id="414698at2759"/>
<dbReference type="Gene3D" id="3.40.50.1820">
    <property type="entry name" value="alpha/beta hydrolase"/>
    <property type="match status" value="1"/>
</dbReference>
<dbReference type="GO" id="GO:0016787">
    <property type="term" value="F:hydrolase activity"/>
    <property type="evidence" value="ECO:0007669"/>
    <property type="project" value="UniProtKB-KW"/>
</dbReference>